<evidence type="ECO:0000313" key="2">
    <source>
        <dbReference type="EMBL" id="KYC59297.1"/>
    </source>
</evidence>
<comment type="caution">
    <text evidence="2">The sequence shown here is derived from an EMBL/GenBank/DDBJ whole genome shotgun (WGS) entry which is preliminary data.</text>
</comment>
<sequence length="40" mass="4716">MYISIFFQDSRKYVPVTRQYPRPPDRKPVAPEPGWHKNGG</sequence>
<name>A0A150JQ12_HEYCO</name>
<dbReference type="Proteomes" id="UP000075304">
    <property type="component" value="Unassembled WGS sequence"/>
</dbReference>
<dbReference type="AlphaFoldDB" id="A0A150JQ12"/>
<protein>
    <submittedName>
        <fullName evidence="2">Uncharacterized protein</fullName>
    </submittedName>
</protein>
<reference evidence="2 3" key="1">
    <citation type="submission" date="2016-01" db="EMBL/GenBank/DDBJ databases">
        <title>Genome Sequences of Twelve Sporeforming Bacillus Species Isolated from Foods.</title>
        <authorList>
            <person name="Berendsen E.M."/>
            <person name="Wells-Bennik M.H."/>
            <person name="Krawcyk A.O."/>
            <person name="De Jong A."/>
            <person name="Holsappel S."/>
            <person name="Eijlander R.T."/>
            <person name="Kuipers O.P."/>
        </authorList>
    </citation>
    <scope>NUCLEOTIDE SEQUENCE [LARGE SCALE GENOMIC DNA]</scope>
    <source>
        <strain evidence="2 3">B4099</strain>
    </source>
</reference>
<proteinExistence type="predicted"/>
<evidence type="ECO:0000256" key="1">
    <source>
        <dbReference type="SAM" id="MobiDB-lite"/>
    </source>
</evidence>
<evidence type="ECO:0000313" key="3">
    <source>
        <dbReference type="Proteomes" id="UP000075304"/>
    </source>
</evidence>
<feature type="region of interest" description="Disordered" evidence="1">
    <location>
        <begin position="17"/>
        <end position="40"/>
    </location>
</feature>
<organism evidence="2 3">
    <name type="scientific">Heyndrickxia coagulans</name>
    <name type="common">Weizmannia coagulans</name>
    <dbReference type="NCBI Taxonomy" id="1398"/>
    <lineage>
        <taxon>Bacteria</taxon>
        <taxon>Bacillati</taxon>
        <taxon>Bacillota</taxon>
        <taxon>Bacilli</taxon>
        <taxon>Bacillales</taxon>
        <taxon>Bacillaceae</taxon>
        <taxon>Heyndrickxia</taxon>
    </lineage>
</organism>
<accession>A0A150JQ12</accession>
<gene>
    <name evidence="2" type="ORF">B4099_3837</name>
</gene>
<dbReference type="EMBL" id="LQYI01000194">
    <property type="protein sequence ID" value="KYC59297.1"/>
    <property type="molecule type" value="Genomic_DNA"/>
</dbReference>